<dbReference type="PROSITE" id="PS50102">
    <property type="entry name" value="RRM"/>
    <property type="match status" value="1"/>
</dbReference>
<accession>A0A4P6XN04</accession>
<protein>
    <submittedName>
        <fullName evidence="3">RNA recognition RRM, RBD, or RNP domain</fullName>
    </submittedName>
</protein>
<dbReference type="InterPro" id="IPR035979">
    <property type="entry name" value="RBD_domain_sf"/>
</dbReference>
<evidence type="ECO:0000259" key="2">
    <source>
        <dbReference type="PROSITE" id="PS50102"/>
    </source>
</evidence>
<dbReference type="Pfam" id="PF00076">
    <property type="entry name" value="RRM_1"/>
    <property type="match status" value="1"/>
</dbReference>
<dbReference type="EMBL" id="CP034458">
    <property type="protein sequence ID" value="QBM88777.1"/>
    <property type="molecule type" value="Genomic_DNA"/>
</dbReference>
<dbReference type="STRING" id="2163413.A0A4P6XN04"/>
<evidence type="ECO:0000256" key="1">
    <source>
        <dbReference type="PROSITE-ProRule" id="PRU00176"/>
    </source>
</evidence>
<organism evidence="3 4">
    <name type="scientific">Metschnikowia aff. pulcherrima</name>
    <dbReference type="NCBI Taxonomy" id="2163413"/>
    <lineage>
        <taxon>Eukaryota</taxon>
        <taxon>Fungi</taxon>
        <taxon>Dikarya</taxon>
        <taxon>Ascomycota</taxon>
        <taxon>Saccharomycotina</taxon>
        <taxon>Pichiomycetes</taxon>
        <taxon>Metschnikowiaceae</taxon>
        <taxon>Metschnikowia</taxon>
    </lineage>
</organism>
<dbReference type="InterPro" id="IPR000504">
    <property type="entry name" value="RRM_dom"/>
</dbReference>
<dbReference type="GO" id="GO:0003723">
    <property type="term" value="F:RNA binding"/>
    <property type="evidence" value="ECO:0007669"/>
    <property type="project" value="UniProtKB-UniRule"/>
</dbReference>
<dbReference type="SUPFAM" id="SSF54928">
    <property type="entry name" value="RNA-binding domain, RBD"/>
    <property type="match status" value="1"/>
</dbReference>
<dbReference type="AlphaFoldDB" id="A0A4P6XN04"/>
<proteinExistence type="predicted"/>
<name>A0A4P6XN04_9ASCO</name>
<reference evidence="4" key="1">
    <citation type="submission" date="2019-03" db="EMBL/GenBank/DDBJ databases">
        <title>Snf2 controls pulcherriminic acid biosynthesis and connects pigmentation and antifungal activity of the yeast Metschnikowia pulcherrima.</title>
        <authorList>
            <person name="Gore-Lloyd D."/>
            <person name="Sumann I."/>
            <person name="Brachmann A.O."/>
            <person name="Schneeberger K."/>
            <person name="Ortiz-Merino R.A."/>
            <person name="Moreno-Beltran M."/>
            <person name="Schlaefli M."/>
            <person name="Kirner P."/>
            <person name="Santos Kron A."/>
            <person name="Wolfe K.H."/>
            <person name="Piel J."/>
            <person name="Ahrens C.H."/>
            <person name="Henk D."/>
            <person name="Freimoser F.M."/>
        </authorList>
    </citation>
    <scope>NUCLEOTIDE SEQUENCE [LARGE SCALE GENOMIC DNA]</scope>
    <source>
        <strain evidence="4">APC 1.2</strain>
    </source>
</reference>
<evidence type="ECO:0000313" key="4">
    <source>
        <dbReference type="Proteomes" id="UP000292447"/>
    </source>
</evidence>
<dbReference type="SMART" id="SM00360">
    <property type="entry name" value="RRM"/>
    <property type="match status" value="1"/>
</dbReference>
<keyword evidence="1" id="KW-0694">RNA-binding</keyword>
<dbReference type="Proteomes" id="UP000292447">
    <property type="component" value="Chromosome III"/>
</dbReference>
<dbReference type="InterPro" id="IPR012677">
    <property type="entry name" value="Nucleotide-bd_a/b_plait_sf"/>
</dbReference>
<keyword evidence="4" id="KW-1185">Reference proteome</keyword>
<gene>
    <name evidence="3" type="primary">MPUL0C07580</name>
    <name evidence="3" type="ORF">METSCH_C07580</name>
</gene>
<sequence length="115" mass="13223">MAAKTKRVLDGPLRPNKRVKLEVQQTLYIKNLNDKINRSMLKHNLFLIFSTYGEILEINMKLKGQAHVVFESRETASLALKALQDTNVFGKHMHIDFARQKSIRIVAAEKTMAEE</sequence>
<evidence type="ECO:0000313" key="3">
    <source>
        <dbReference type="EMBL" id="QBM88777.1"/>
    </source>
</evidence>
<feature type="domain" description="RRM" evidence="2">
    <location>
        <begin position="25"/>
        <end position="100"/>
    </location>
</feature>
<dbReference type="Gene3D" id="3.30.70.330">
    <property type="match status" value="1"/>
</dbReference>